<evidence type="ECO:0000256" key="1">
    <source>
        <dbReference type="SAM" id="SignalP"/>
    </source>
</evidence>
<feature type="chain" id="PRO_5012748521" evidence="1">
    <location>
        <begin position="22"/>
        <end position="243"/>
    </location>
</feature>
<dbReference type="RefSeq" id="WP_073305895.1">
    <property type="nucleotide sequence ID" value="NZ_FRAW01000035.1"/>
</dbReference>
<gene>
    <name evidence="2" type="ORF">SAMN05720469_13516</name>
</gene>
<evidence type="ECO:0000313" key="2">
    <source>
        <dbReference type="EMBL" id="SHL10126.1"/>
    </source>
</evidence>
<dbReference type="AlphaFoldDB" id="A0A1M6XW45"/>
<keyword evidence="3" id="KW-1185">Reference proteome</keyword>
<feature type="signal peptide" evidence="1">
    <location>
        <begin position="1"/>
        <end position="21"/>
    </location>
</feature>
<dbReference type="Proteomes" id="UP000184275">
    <property type="component" value="Unassembled WGS sequence"/>
</dbReference>
<dbReference type="EMBL" id="FRAW01000035">
    <property type="protein sequence ID" value="SHL10126.1"/>
    <property type="molecule type" value="Genomic_DNA"/>
</dbReference>
<organism evidence="2 3">
    <name type="scientific">Fibrobacter intestinalis</name>
    <dbReference type="NCBI Taxonomy" id="28122"/>
    <lineage>
        <taxon>Bacteria</taxon>
        <taxon>Pseudomonadati</taxon>
        <taxon>Fibrobacterota</taxon>
        <taxon>Fibrobacteria</taxon>
        <taxon>Fibrobacterales</taxon>
        <taxon>Fibrobacteraceae</taxon>
        <taxon>Fibrobacter</taxon>
    </lineage>
</organism>
<keyword evidence="1" id="KW-0732">Signal</keyword>
<evidence type="ECO:0000313" key="3">
    <source>
        <dbReference type="Proteomes" id="UP000184275"/>
    </source>
</evidence>
<accession>A0A1M6XW45</accession>
<name>A0A1M6XW45_9BACT</name>
<proteinExistence type="predicted"/>
<sequence>MILSAPKTALLLALFFSSVCAEECPKLLMDSAAVISAEGRFINREHSRIHVDIIWQHQPFTADTFDISVSGKESFRYVSAENFRYIELKPENFRRLMAMHHLKENIGESPIKWDDLELLARGAFLCPDSQHSPLASFLTAKSQTWQSLNPNTFPTPDSVQMSDFNAQNKRTIRIHSWKPYDNMLLPTILDFWGNDYHGSLWIRTARKIEAQRPQTESPKKIQPDKKMRLWNWLDIKSEIPLEL</sequence>
<protein>
    <submittedName>
        <fullName evidence="2">Uncharacterized protein</fullName>
    </submittedName>
</protein>
<reference evidence="3" key="1">
    <citation type="submission" date="2016-11" db="EMBL/GenBank/DDBJ databases">
        <authorList>
            <person name="Varghese N."/>
            <person name="Submissions S."/>
        </authorList>
    </citation>
    <scope>NUCLEOTIDE SEQUENCE [LARGE SCALE GENOMIC DNA]</scope>
    <source>
        <strain evidence="3">UWOS</strain>
    </source>
</reference>